<protein>
    <submittedName>
        <fullName evidence="2">Uncharacterized protein</fullName>
    </submittedName>
</protein>
<dbReference type="Proteomes" id="UP000554286">
    <property type="component" value="Unassembled WGS sequence"/>
</dbReference>
<feature type="region of interest" description="Disordered" evidence="1">
    <location>
        <begin position="18"/>
        <end position="44"/>
    </location>
</feature>
<dbReference type="AlphaFoldDB" id="A0A7W6RG71"/>
<proteinExistence type="predicted"/>
<evidence type="ECO:0000313" key="2">
    <source>
        <dbReference type="EMBL" id="MBB4267953.1"/>
    </source>
</evidence>
<dbReference type="RefSeq" id="WP_184048255.1">
    <property type="nucleotide sequence ID" value="NZ_JACIGK010000040.1"/>
</dbReference>
<keyword evidence="3" id="KW-1185">Reference proteome</keyword>
<comment type="caution">
    <text evidence="2">The sequence shown here is derived from an EMBL/GenBank/DDBJ whole genome shotgun (WGS) entry which is preliminary data.</text>
</comment>
<dbReference type="EMBL" id="JACIGK010000040">
    <property type="protein sequence ID" value="MBB4267953.1"/>
    <property type="molecule type" value="Genomic_DNA"/>
</dbReference>
<evidence type="ECO:0000256" key="1">
    <source>
        <dbReference type="SAM" id="MobiDB-lite"/>
    </source>
</evidence>
<feature type="region of interest" description="Disordered" evidence="1">
    <location>
        <begin position="56"/>
        <end position="89"/>
    </location>
</feature>
<organism evidence="2 3">
    <name type="scientific">Roseospira visakhapatnamensis</name>
    <dbReference type="NCBI Taxonomy" id="390880"/>
    <lineage>
        <taxon>Bacteria</taxon>
        <taxon>Pseudomonadati</taxon>
        <taxon>Pseudomonadota</taxon>
        <taxon>Alphaproteobacteria</taxon>
        <taxon>Rhodospirillales</taxon>
        <taxon>Rhodospirillaceae</taxon>
        <taxon>Roseospira</taxon>
    </lineage>
</organism>
<evidence type="ECO:0000313" key="3">
    <source>
        <dbReference type="Proteomes" id="UP000554286"/>
    </source>
</evidence>
<name>A0A7W6RG71_9PROT</name>
<feature type="compositionally biased region" description="Basic and acidic residues" evidence="1">
    <location>
        <begin position="21"/>
        <end position="31"/>
    </location>
</feature>
<gene>
    <name evidence="2" type="ORF">GGD89_003606</name>
</gene>
<sequence length="104" mass="10805">MITDTMMDRPALVAKTPGADGLREIRDHGRAGGETAVTTRESDSIRRDGFQALATRRVAPVDGSGGGSGAASGVSPERQGNAHSRIRGVEGLVMSAGTEIMRID</sequence>
<reference evidence="2 3" key="1">
    <citation type="submission" date="2020-08" db="EMBL/GenBank/DDBJ databases">
        <title>Genome sequencing of Purple Non-Sulfur Bacteria from various extreme environments.</title>
        <authorList>
            <person name="Mayer M."/>
        </authorList>
    </citation>
    <scope>NUCLEOTIDE SEQUENCE [LARGE SCALE GENOMIC DNA]</scope>
    <source>
        <strain evidence="2 3">JA131</strain>
    </source>
</reference>
<accession>A0A7W6RG71</accession>